<organism evidence="1 2">
    <name type="scientific">Lentinula aff. detonsa</name>
    <dbReference type="NCBI Taxonomy" id="2804958"/>
    <lineage>
        <taxon>Eukaryota</taxon>
        <taxon>Fungi</taxon>
        <taxon>Dikarya</taxon>
        <taxon>Basidiomycota</taxon>
        <taxon>Agaricomycotina</taxon>
        <taxon>Agaricomycetes</taxon>
        <taxon>Agaricomycetidae</taxon>
        <taxon>Agaricales</taxon>
        <taxon>Marasmiineae</taxon>
        <taxon>Omphalotaceae</taxon>
        <taxon>Lentinula</taxon>
    </lineage>
</organism>
<sequence length="216" mass="24130">MSSSSRLSSILSVSPKYLSVFLCAESSLSQKHLSSEKVAADYKGMGSSWALDVKIARRAQAAALYGINMVLYSAGEGGTLLIHSLSSAGEWDPVLLMHTVQFRRCVVFFTSIERLHYAKRYRPHIPHEWGLCRFCETGIEDECHALLTCTSCSTLSHLRKCFLEDLFDITPFLKVIYTQSGTRLEIDISQVQSSACSTSQIIKDQSRYSVGKTWRG</sequence>
<dbReference type="Proteomes" id="UP001163798">
    <property type="component" value="Unassembled WGS sequence"/>
</dbReference>
<keyword evidence="2" id="KW-1185">Reference proteome</keyword>
<dbReference type="EMBL" id="MU793554">
    <property type="protein sequence ID" value="KAJ3781480.1"/>
    <property type="molecule type" value="Genomic_DNA"/>
</dbReference>
<comment type="caution">
    <text evidence="1">The sequence shown here is derived from an EMBL/GenBank/DDBJ whole genome shotgun (WGS) entry which is preliminary data.</text>
</comment>
<dbReference type="AlphaFoldDB" id="A0AA38L3D9"/>
<gene>
    <name evidence="1" type="ORF">GGU10DRAFT_437281</name>
</gene>
<evidence type="ECO:0000313" key="2">
    <source>
        <dbReference type="Proteomes" id="UP001163798"/>
    </source>
</evidence>
<reference evidence="1" key="1">
    <citation type="submission" date="2022-08" db="EMBL/GenBank/DDBJ databases">
        <authorList>
            <consortium name="DOE Joint Genome Institute"/>
            <person name="Min B."/>
            <person name="Riley R."/>
            <person name="Sierra-Patev S."/>
            <person name="Naranjo-Ortiz M."/>
            <person name="Looney B."/>
            <person name="Konkel Z."/>
            <person name="Slot J.C."/>
            <person name="Sakamoto Y."/>
            <person name="Steenwyk J.L."/>
            <person name="Rokas A."/>
            <person name="Carro J."/>
            <person name="Camarero S."/>
            <person name="Ferreira P."/>
            <person name="Molpeceres G."/>
            <person name="Ruiz-Duenas F.J."/>
            <person name="Serrano A."/>
            <person name="Henrissat B."/>
            <person name="Drula E."/>
            <person name="Hughes K.W."/>
            <person name="Mata J.L."/>
            <person name="Ishikawa N.K."/>
            <person name="Vargas-Isla R."/>
            <person name="Ushijima S."/>
            <person name="Smith C.A."/>
            <person name="Ahrendt S."/>
            <person name="Andreopoulos W."/>
            <person name="He G."/>
            <person name="Labutti K."/>
            <person name="Lipzen A."/>
            <person name="Ng V."/>
            <person name="Sandor L."/>
            <person name="Barry K."/>
            <person name="Martinez A.T."/>
            <person name="Xiao Y."/>
            <person name="Gibbons J.G."/>
            <person name="Terashima K."/>
            <person name="Hibbett D.S."/>
            <person name="Grigoriev I.V."/>
        </authorList>
    </citation>
    <scope>NUCLEOTIDE SEQUENCE</scope>
    <source>
        <strain evidence="1">TFB10291</strain>
    </source>
</reference>
<protein>
    <submittedName>
        <fullName evidence="1">Uncharacterized protein</fullName>
    </submittedName>
</protein>
<accession>A0AA38L3D9</accession>
<evidence type="ECO:0000313" key="1">
    <source>
        <dbReference type="EMBL" id="KAJ3781480.1"/>
    </source>
</evidence>
<name>A0AA38L3D9_9AGAR</name>
<proteinExistence type="predicted"/>